<evidence type="ECO:0000256" key="3">
    <source>
        <dbReference type="ARBA" id="ARBA00022603"/>
    </source>
</evidence>
<organism evidence="7 8">
    <name type="scientific">Dactylosporangium darangshiense</name>
    <dbReference type="NCBI Taxonomy" id="579108"/>
    <lineage>
        <taxon>Bacteria</taxon>
        <taxon>Bacillati</taxon>
        <taxon>Actinomycetota</taxon>
        <taxon>Actinomycetes</taxon>
        <taxon>Micromonosporales</taxon>
        <taxon>Micromonosporaceae</taxon>
        <taxon>Dactylosporangium</taxon>
    </lineage>
</organism>
<dbReference type="Pfam" id="PF04072">
    <property type="entry name" value="LCM"/>
    <property type="match status" value="1"/>
</dbReference>
<dbReference type="SUPFAM" id="SSF53335">
    <property type="entry name" value="S-adenosyl-L-methionine-dependent methyltransferases"/>
    <property type="match status" value="1"/>
</dbReference>
<dbReference type="Gene3D" id="3.40.50.150">
    <property type="entry name" value="Vaccinia Virus protein VP39"/>
    <property type="match status" value="1"/>
</dbReference>
<keyword evidence="4" id="KW-0808">Transferase</keyword>
<sequence>MTAASARWTAAARARESARSDRLFDDPWAALLADGTEAGPENPYLPVRTRYFDDAVIAAAAQHRQLVLLGAGLDTRAWRLPLPGDTTVFEVDRPGPGPAKRGRIPAPPVCTVRAVEADLAADDWPARLLDAGLDPGAQTLWLAEGLLFHLPATAVGALLAGAAALTRAPARFLADVFGTGLLRLESMQIPQYRQNPPFCTDDPAGLFARAGWTGCAWDLAGSPAANYGRLSGRAGTGGADPGMRTYLVAASR</sequence>
<dbReference type="InterPro" id="IPR029063">
    <property type="entry name" value="SAM-dependent_MTases_sf"/>
</dbReference>
<dbReference type="NCBIfam" id="TIGR00027">
    <property type="entry name" value="mthyl_TIGR00027"/>
    <property type="match status" value="1"/>
</dbReference>
<evidence type="ECO:0000256" key="5">
    <source>
        <dbReference type="ARBA" id="ARBA00022691"/>
    </source>
</evidence>
<comment type="function">
    <text evidence="1 6">Exhibits S-adenosyl-L-methionine-dependent methyltransferase activity.</text>
</comment>
<dbReference type="PANTHER" id="PTHR43619">
    <property type="entry name" value="S-ADENOSYL-L-METHIONINE-DEPENDENT METHYLTRANSFERASE YKTD-RELATED"/>
    <property type="match status" value="1"/>
</dbReference>
<keyword evidence="8" id="KW-1185">Reference proteome</keyword>
<evidence type="ECO:0000313" key="8">
    <source>
        <dbReference type="Proteomes" id="UP001500620"/>
    </source>
</evidence>
<gene>
    <name evidence="7" type="ORF">GCM10022255_048370</name>
</gene>
<dbReference type="InterPro" id="IPR011610">
    <property type="entry name" value="SAM_mthyl_Trfase_ML2640-like"/>
</dbReference>
<dbReference type="RefSeq" id="WP_345129415.1">
    <property type="nucleotide sequence ID" value="NZ_BAABAT010000013.1"/>
</dbReference>
<name>A0ABP8DC46_9ACTN</name>
<evidence type="ECO:0000256" key="4">
    <source>
        <dbReference type="ARBA" id="ARBA00022679"/>
    </source>
</evidence>
<reference evidence="8" key="1">
    <citation type="journal article" date="2019" name="Int. J. Syst. Evol. Microbiol.">
        <title>The Global Catalogue of Microorganisms (GCM) 10K type strain sequencing project: providing services to taxonomists for standard genome sequencing and annotation.</title>
        <authorList>
            <consortium name="The Broad Institute Genomics Platform"/>
            <consortium name="The Broad Institute Genome Sequencing Center for Infectious Disease"/>
            <person name="Wu L."/>
            <person name="Ma J."/>
        </authorList>
    </citation>
    <scope>NUCLEOTIDE SEQUENCE [LARGE SCALE GENOMIC DNA]</scope>
    <source>
        <strain evidence="8">JCM 17441</strain>
    </source>
</reference>
<dbReference type="InterPro" id="IPR007213">
    <property type="entry name" value="Ppm1/Ppm2/Tcmp"/>
</dbReference>
<protein>
    <recommendedName>
        <fullName evidence="6">S-adenosyl-L-methionine-dependent methyltransferase</fullName>
        <ecNumber evidence="6">2.1.1.-</ecNumber>
    </recommendedName>
</protein>
<dbReference type="EMBL" id="BAABAT010000013">
    <property type="protein sequence ID" value="GAA4252326.1"/>
    <property type="molecule type" value="Genomic_DNA"/>
</dbReference>
<comment type="similarity">
    <text evidence="2 6">Belongs to the UPF0677 family.</text>
</comment>
<dbReference type="GO" id="GO:0008168">
    <property type="term" value="F:methyltransferase activity"/>
    <property type="evidence" value="ECO:0007669"/>
    <property type="project" value="UniProtKB-KW"/>
</dbReference>
<dbReference type="Proteomes" id="UP001500620">
    <property type="component" value="Unassembled WGS sequence"/>
</dbReference>
<accession>A0ABP8DC46</accession>
<evidence type="ECO:0000256" key="2">
    <source>
        <dbReference type="ARBA" id="ARBA00008138"/>
    </source>
</evidence>
<keyword evidence="3 6" id="KW-0489">Methyltransferase</keyword>
<evidence type="ECO:0000313" key="7">
    <source>
        <dbReference type="EMBL" id="GAA4252326.1"/>
    </source>
</evidence>
<keyword evidence="5 6" id="KW-0949">S-adenosyl-L-methionine</keyword>
<evidence type="ECO:0000256" key="6">
    <source>
        <dbReference type="RuleBase" id="RU362030"/>
    </source>
</evidence>
<dbReference type="PANTHER" id="PTHR43619:SF2">
    <property type="entry name" value="S-ADENOSYL-L-METHIONINE-DEPENDENT METHYLTRANSFERASES SUPERFAMILY PROTEIN"/>
    <property type="match status" value="1"/>
</dbReference>
<comment type="caution">
    <text evidence="7">The sequence shown here is derived from an EMBL/GenBank/DDBJ whole genome shotgun (WGS) entry which is preliminary data.</text>
</comment>
<dbReference type="EC" id="2.1.1.-" evidence="6"/>
<proteinExistence type="inferred from homology"/>
<dbReference type="GO" id="GO:0032259">
    <property type="term" value="P:methylation"/>
    <property type="evidence" value="ECO:0007669"/>
    <property type="project" value="UniProtKB-KW"/>
</dbReference>
<evidence type="ECO:0000256" key="1">
    <source>
        <dbReference type="ARBA" id="ARBA00003907"/>
    </source>
</evidence>